<evidence type="ECO:0000256" key="1">
    <source>
        <dbReference type="PROSITE-ProRule" id="PRU00464"/>
    </source>
</evidence>
<evidence type="ECO:0000256" key="2">
    <source>
        <dbReference type="SAM" id="MobiDB-lite"/>
    </source>
</evidence>
<dbReference type="Gramene" id="ONK68023">
    <property type="protein sequence ID" value="ONK68023"/>
    <property type="gene ID" value="A4U43_C05F6380"/>
</dbReference>
<evidence type="ECO:0000313" key="4">
    <source>
        <dbReference type="EMBL" id="ONK68023.1"/>
    </source>
</evidence>
<organism evidence="4 5">
    <name type="scientific">Asparagus officinalis</name>
    <name type="common">Garden asparagus</name>
    <dbReference type="NCBI Taxonomy" id="4686"/>
    <lineage>
        <taxon>Eukaryota</taxon>
        <taxon>Viridiplantae</taxon>
        <taxon>Streptophyta</taxon>
        <taxon>Embryophyta</taxon>
        <taxon>Tracheophyta</taxon>
        <taxon>Spermatophyta</taxon>
        <taxon>Magnoliopsida</taxon>
        <taxon>Liliopsida</taxon>
        <taxon>Asparagales</taxon>
        <taxon>Asparagaceae</taxon>
        <taxon>Asparagoideae</taxon>
        <taxon>Asparagus</taxon>
    </lineage>
</organism>
<dbReference type="InterPro" id="IPR011146">
    <property type="entry name" value="HIT-like"/>
</dbReference>
<dbReference type="PRINTS" id="PR00332">
    <property type="entry name" value="HISTRIAD"/>
</dbReference>
<proteinExistence type="predicted"/>
<dbReference type="GO" id="GO:0009150">
    <property type="term" value="P:purine ribonucleotide metabolic process"/>
    <property type="evidence" value="ECO:0007669"/>
    <property type="project" value="TreeGrafter"/>
</dbReference>
<feature type="region of interest" description="Disordered" evidence="2">
    <location>
        <begin position="100"/>
        <end position="165"/>
    </location>
</feature>
<comment type="caution">
    <text evidence="1">Lacks conserved residue(s) required for the propagation of feature annotation.</text>
</comment>
<feature type="domain" description="HIT" evidence="3">
    <location>
        <begin position="47"/>
        <end position="92"/>
    </location>
</feature>
<gene>
    <name evidence="4" type="ORF">A4U43_C05F6380</name>
</gene>
<dbReference type="AlphaFoldDB" id="A0A5P1EQT9"/>
<keyword evidence="5" id="KW-1185">Reference proteome</keyword>
<evidence type="ECO:0000313" key="5">
    <source>
        <dbReference type="Proteomes" id="UP000243459"/>
    </source>
</evidence>
<feature type="compositionally biased region" description="Low complexity" evidence="2">
    <location>
        <begin position="101"/>
        <end position="117"/>
    </location>
</feature>
<evidence type="ECO:0000259" key="3">
    <source>
        <dbReference type="PROSITE" id="PS51084"/>
    </source>
</evidence>
<dbReference type="InterPro" id="IPR036265">
    <property type="entry name" value="HIT-like_sf"/>
</dbReference>
<protein>
    <recommendedName>
        <fullName evidence="3">HIT domain-containing protein</fullName>
    </recommendedName>
</protein>
<dbReference type="SUPFAM" id="SSF54197">
    <property type="entry name" value="HIT-like"/>
    <property type="match status" value="1"/>
</dbReference>
<dbReference type="Pfam" id="PF01230">
    <property type="entry name" value="HIT"/>
    <property type="match status" value="1"/>
</dbReference>
<dbReference type="PROSITE" id="PS51084">
    <property type="entry name" value="HIT_2"/>
    <property type="match status" value="1"/>
</dbReference>
<dbReference type="GO" id="GO:0047627">
    <property type="term" value="F:adenylylsulfatase activity"/>
    <property type="evidence" value="ECO:0007669"/>
    <property type="project" value="TreeGrafter"/>
</dbReference>
<dbReference type="EMBL" id="CM007385">
    <property type="protein sequence ID" value="ONK68023.1"/>
    <property type="molecule type" value="Genomic_DNA"/>
</dbReference>
<dbReference type="Proteomes" id="UP000243459">
    <property type="component" value="Chromosome 5"/>
</dbReference>
<feature type="region of interest" description="Disordered" evidence="2">
    <location>
        <begin position="19"/>
        <end position="42"/>
    </location>
</feature>
<sequence>MEREQRRLATIFSHLSPSRQLSQHRRLGSLEPSAASSENGADSSSCVFCKVARGESAAVKLYEDDMCMCILDSNPLTNGHSLIITKSHYPSLDATPPHAISFAFPSQSSSPSSLFVPNPGSASDTNSPRSDNKPTPIQSATSPSYHTKKPRQSAKEAGWPVVDVR</sequence>
<dbReference type="GO" id="GO:0006790">
    <property type="term" value="P:sulfur compound metabolic process"/>
    <property type="evidence" value="ECO:0007669"/>
    <property type="project" value="TreeGrafter"/>
</dbReference>
<dbReference type="Gene3D" id="3.30.428.10">
    <property type="entry name" value="HIT-like"/>
    <property type="match status" value="1"/>
</dbReference>
<name>A0A5P1EQT9_ASPOF</name>
<reference evidence="5" key="1">
    <citation type="journal article" date="2017" name="Nat. Commun.">
        <title>The asparagus genome sheds light on the origin and evolution of a young Y chromosome.</title>
        <authorList>
            <person name="Harkess A."/>
            <person name="Zhou J."/>
            <person name="Xu C."/>
            <person name="Bowers J.E."/>
            <person name="Van der Hulst R."/>
            <person name="Ayyampalayam S."/>
            <person name="Mercati F."/>
            <person name="Riccardi P."/>
            <person name="McKain M.R."/>
            <person name="Kakrana A."/>
            <person name="Tang H."/>
            <person name="Ray J."/>
            <person name="Groenendijk J."/>
            <person name="Arikit S."/>
            <person name="Mathioni S.M."/>
            <person name="Nakano M."/>
            <person name="Shan H."/>
            <person name="Telgmann-Rauber A."/>
            <person name="Kanno A."/>
            <person name="Yue Z."/>
            <person name="Chen H."/>
            <person name="Li W."/>
            <person name="Chen Y."/>
            <person name="Xu X."/>
            <person name="Zhang Y."/>
            <person name="Luo S."/>
            <person name="Chen H."/>
            <person name="Gao J."/>
            <person name="Mao Z."/>
            <person name="Pires J.C."/>
            <person name="Luo M."/>
            <person name="Kudrna D."/>
            <person name="Wing R.A."/>
            <person name="Meyers B.C."/>
            <person name="Yi K."/>
            <person name="Kong H."/>
            <person name="Lavrijsen P."/>
            <person name="Sunseri F."/>
            <person name="Falavigna A."/>
            <person name="Ye Y."/>
            <person name="Leebens-Mack J.H."/>
            <person name="Chen G."/>
        </authorList>
    </citation>
    <scope>NUCLEOTIDE SEQUENCE [LARGE SCALE GENOMIC DNA]</scope>
    <source>
        <strain evidence="5">cv. DH0086</strain>
    </source>
</reference>
<dbReference type="InterPro" id="IPR001310">
    <property type="entry name" value="Histidine_triad_HIT"/>
</dbReference>
<dbReference type="PANTHER" id="PTHR47670:SF1">
    <property type="entry name" value="ADENYLYLSULFATASE HINT3"/>
    <property type="match status" value="1"/>
</dbReference>
<feature type="compositionally biased region" description="Polar residues" evidence="2">
    <location>
        <begin position="120"/>
        <end position="145"/>
    </location>
</feature>
<accession>A0A5P1EQT9</accession>
<dbReference type="PANTHER" id="PTHR47670">
    <property type="entry name" value="ADENYLYLSULFATASE HINT3"/>
    <property type="match status" value="1"/>
</dbReference>